<proteinExistence type="predicted"/>
<protein>
    <submittedName>
        <fullName evidence="2">Uncharacterized protein</fullName>
    </submittedName>
</protein>
<dbReference type="WBParaSite" id="PS1159_v2.g23740.t1">
    <property type="protein sequence ID" value="PS1159_v2.g23740.t1"/>
    <property type="gene ID" value="PS1159_v2.g23740"/>
</dbReference>
<evidence type="ECO:0000313" key="2">
    <source>
        <dbReference type="WBParaSite" id="PS1159_v2.g23740.t1"/>
    </source>
</evidence>
<evidence type="ECO:0000313" key="1">
    <source>
        <dbReference type="Proteomes" id="UP000887580"/>
    </source>
</evidence>
<accession>A0AC35G5C2</accession>
<organism evidence="1 2">
    <name type="scientific">Panagrolaimus sp. PS1159</name>
    <dbReference type="NCBI Taxonomy" id="55785"/>
    <lineage>
        <taxon>Eukaryota</taxon>
        <taxon>Metazoa</taxon>
        <taxon>Ecdysozoa</taxon>
        <taxon>Nematoda</taxon>
        <taxon>Chromadorea</taxon>
        <taxon>Rhabditida</taxon>
        <taxon>Tylenchina</taxon>
        <taxon>Panagrolaimomorpha</taxon>
        <taxon>Panagrolaimoidea</taxon>
        <taxon>Panagrolaimidae</taxon>
        <taxon>Panagrolaimus</taxon>
    </lineage>
</organism>
<reference evidence="2" key="1">
    <citation type="submission" date="2022-11" db="UniProtKB">
        <authorList>
            <consortium name="WormBaseParasite"/>
        </authorList>
    </citation>
    <scope>IDENTIFICATION</scope>
</reference>
<name>A0AC35G5C2_9BILA</name>
<dbReference type="Proteomes" id="UP000887580">
    <property type="component" value="Unplaced"/>
</dbReference>
<sequence length="100" mass="10462">MKTAVFGHDDSCGESNSGGGPMAPPLTFAAPASLSVTGSSHQRRSGASTAAVVTGGGTGTGSNTPNMFRAHSRRTSRMQNVGLFKKYYFSTNLFLRRCLS</sequence>